<feature type="domain" description="Carboxylesterase type B" evidence="1">
    <location>
        <begin position="8"/>
        <end position="446"/>
    </location>
</feature>
<evidence type="ECO:0000259" key="1">
    <source>
        <dbReference type="Pfam" id="PF00135"/>
    </source>
</evidence>
<gene>
    <name evidence="2" type="ORF">LTR05_002499</name>
</gene>
<name>A0AAN7T2A5_9EURO</name>
<dbReference type="Pfam" id="PF00135">
    <property type="entry name" value="COesterase"/>
    <property type="match status" value="1"/>
</dbReference>
<dbReference type="InterPro" id="IPR050309">
    <property type="entry name" value="Type-B_Carboxylest/Lipase"/>
</dbReference>
<evidence type="ECO:0000313" key="3">
    <source>
        <dbReference type="Proteomes" id="UP001309876"/>
    </source>
</evidence>
<reference evidence="2 3" key="1">
    <citation type="submission" date="2023-08" db="EMBL/GenBank/DDBJ databases">
        <title>Black Yeasts Isolated from many extreme environments.</title>
        <authorList>
            <person name="Coleine C."/>
            <person name="Stajich J.E."/>
            <person name="Selbmann L."/>
        </authorList>
    </citation>
    <scope>NUCLEOTIDE SEQUENCE [LARGE SCALE GENOMIC DNA]</scope>
    <source>
        <strain evidence="2 3">CCFEE 5910</strain>
    </source>
</reference>
<organism evidence="2 3">
    <name type="scientific">Lithohypha guttulata</name>
    <dbReference type="NCBI Taxonomy" id="1690604"/>
    <lineage>
        <taxon>Eukaryota</taxon>
        <taxon>Fungi</taxon>
        <taxon>Dikarya</taxon>
        <taxon>Ascomycota</taxon>
        <taxon>Pezizomycotina</taxon>
        <taxon>Eurotiomycetes</taxon>
        <taxon>Chaetothyriomycetidae</taxon>
        <taxon>Chaetothyriales</taxon>
        <taxon>Trichomeriaceae</taxon>
        <taxon>Lithohypha</taxon>
    </lineage>
</organism>
<sequence>MTILFHKELGKIEGECHNGVVQYRGIKYASLKHRFGPPELHTRCEKPAVVDATKVGPAAIGNPTGCELELELIQQHLIVPHLPPQSDTECLNLTVTAPGNPGSTQLPVFVFIHGGGLAMGSGTWPQYDHSAIVRRSIEIGRPIIGVNINYRTGIFGFLTSEELRSAGFKANNGLRDQKAAFQWVRKFISGFNGDPENITAIGQSAGGVSATLLLQSEEPLFDRMVVMSGTCLALRPEPTTLHEKFYEQVCEIHGLTNLSGDQRLEALDKINSHELLAKIPPSVPSLPAIDNEFIHDVTTYETVKDWQNRSDPALPGLRWCRELLIGDCQFDGSIYQLALGFRKADIGKQLEQSLNVNVPEHEVEIDKLVGAYGISAADNDEIAYLRVLEFINDVLFYVPTVTVSNVWPGTVYVYHLNEPNPWEGPFKGQATHILDVALLFKNFDHTLDEGTRAVGEAFGDATICFINATSPWKASSAHEPIAFIFGGEAKPGKLVEDIPAHTGRRETLIQYDSSIGFDTLRAAAVAFLSGR</sequence>
<evidence type="ECO:0000313" key="2">
    <source>
        <dbReference type="EMBL" id="KAK5088282.1"/>
    </source>
</evidence>
<dbReference type="EMBL" id="JAVRRJ010000002">
    <property type="protein sequence ID" value="KAK5088282.1"/>
    <property type="molecule type" value="Genomic_DNA"/>
</dbReference>
<dbReference type="SUPFAM" id="SSF53474">
    <property type="entry name" value="alpha/beta-Hydrolases"/>
    <property type="match status" value="1"/>
</dbReference>
<dbReference type="PANTHER" id="PTHR11559">
    <property type="entry name" value="CARBOXYLESTERASE"/>
    <property type="match status" value="1"/>
</dbReference>
<dbReference type="InterPro" id="IPR029058">
    <property type="entry name" value="AB_hydrolase_fold"/>
</dbReference>
<dbReference type="AlphaFoldDB" id="A0AAN7T2A5"/>
<dbReference type="InterPro" id="IPR002018">
    <property type="entry name" value="CarbesteraseB"/>
</dbReference>
<accession>A0AAN7T2A5</accession>
<protein>
    <recommendedName>
        <fullName evidence="1">Carboxylesterase type B domain-containing protein</fullName>
    </recommendedName>
</protein>
<dbReference type="Proteomes" id="UP001309876">
    <property type="component" value="Unassembled WGS sequence"/>
</dbReference>
<comment type="caution">
    <text evidence="2">The sequence shown here is derived from an EMBL/GenBank/DDBJ whole genome shotgun (WGS) entry which is preliminary data.</text>
</comment>
<keyword evidence="3" id="KW-1185">Reference proteome</keyword>
<dbReference type="Gene3D" id="3.40.50.1820">
    <property type="entry name" value="alpha/beta hydrolase"/>
    <property type="match status" value="1"/>
</dbReference>
<proteinExistence type="predicted"/>